<dbReference type="AlphaFoldDB" id="A0A0F7PCQ5"/>
<dbReference type="Proteomes" id="UP000069906">
    <property type="component" value="Chromosome"/>
</dbReference>
<evidence type="ECO:0000313" key="1">
    <source>
        <dbReference type="EMBL" id="AKH97960.1"/>
    </source>
</evidence>
<dbReference type="KEGG" id="hsf:HLASA_1467"/>
<dbReference type="EMBL" id="CP008874">
    <property type="protein sequence ID" value="AKH97960.1"/>
    <property type="molecule type" value="Genomic_DNA"/>
</dbReference>
<dbReference type="Proteomes" id="UP000060390">
    <property type="component" value="Chromosome"/>
</dbReference>
<evidence type="ECO:0000313" key="4">
    <source>
        <dbReference type="Proteomes" id="UP000069906"/>
    </source>
</evidence>
<name>A0A0F7PCQ5_9EURY</name>
<organism evidence="1 4">
    <name type="scientific">Halanaeroarchaeum sulfurireducens</name>
    <dbReference type="NCBI Taxonomy" id="1604004"/>
    <lineage>
        <taxon>Archaea</taxon>
        <taxon>Methanobacteriati</taxon>
        <taxon>Methanobacteriota</taxon>
        <taxon>Stenosarchaea group</taxon>
        <taxon>Halobacteria</taxon>
        <taxon>Halobacteriales</taxon>
        <taxon>Halobacteriaceae</taxon>
        <taxon>Halanaeroarchaeum</taxon>
    </lineage>
</organism>
<protein>
    <submittedName>
        <fullName evidence="1">Uncharacterized protein</fullName>
    </submittedName>
</protein>
<reference evidence="2 3" key="3">
    <citation type="journal article" date="2016" name="Stand. Genomic Sci.">
        <title>Complete genome sequence of 'Halanaeroarchaeum sulfurireducens' M27-SA2, a sulfur-reducing and acetate-oxidizing haloarchaeon from the deep-sea hypersaline anoxic lake Medee.</title>
        <authorList>
            <person name="Messina E."/>
            <person name="Sorokin D.Y."/>
            <person name="Kublanov I.V."/>
            <person name="Toshchakov S."/>
            <person name="Lopatina A."/>
            <person name="Arcadi E."/>
            <person name="Smedile F."/>
            <person name="La Spada G."/>
            <person name="La Cono V."/>
            <person name="Yakimov M.M."/>
        </authorList>
    </citation>
    <scope>NUCLEOTIDE SEQUENCE [LARGE SCALE GENOMIC DNA]</scope>
    <source>
        <strain evidence="2 3">M27-SA2</strain>
    </source>
</reference>
<reference evidence="3" key="2">
    <citation type="submission" date="2015-05" db="EMBL/GenBank/DDBJ databases">
        <title>Complete genome sequence of Halanaeroarchaeum sulfurireducens type strain M27-SA2, a sulfate-reducer haloarchaeon from marine anoxic lake Medee.</title>
        <authorList>
            <person name="Messina E."/>
            <person name="Kublanov I.V."/>
            <person name="Toshchakov S."/>
            <person name="Arcadi E."/>
            <person name="La Spada G."/>
            <person name="La Cono V."/>
            <person name="Yakimov M.M."/>
        </authorList>
    </citation>
    <scope>NUCLEOTIDE SEQUENCE [LARGE SCALE GENOMIC DNA]</scope>
    <source>
        <strain evidence="3">M27-SA2</strain>
    </source>
</reference>
<dbReference type="HOGENOM" id="CLU_1136021_0_0_2"/>
<evidence type="ECO:0000313" key="2">
    <source>
        <dbReference type="EMBL" id="ALG82354.1"/>
    </source>
</evidence>
<dbReference type="KEGG" id="hsu:HLASF_1480"/>
<proteinExistence type="predicted"/>
<keyword evidence="4" id="KW-1185">Reference proteome</keyword>
<dbReference type="STRING" id="1604004.HLASA_1467"/>
<reference evidence="1 4" key="1">
    <citation type="journal article" date="2015" name="ISME J.">
        <title>Elemental sulfur and acetate can support life of a novel strictly anaerobic haloarchaeon.</title>
        <authorList>
            <person name="Sorokin D.Y."/>
            <person name="Kublanov I.V."/>
            <person name="Gavrilov S.N."/>
            <person name="Rojo D."/>
            <person name="Roman P."/>
            <person name="Golyshin P.N."/>
            <person name="Slepak V.Z."/>
            <person name="Smedile F."/>
            <person name="Ferrer M."/>
            <person name="Messina E."/>
            <person name="La Cono V."/>
            <person name="Yakimov M.M."/>
        </authorList>
    </citation>
    <scope>NUCLEOTIDE SEQUENCE [LARGE SCALE GENOMIC DNA]</scope>
    <source>
        <strain evidence="1 4">HSR2</strain>
    </source>
</reference>
<dbReference type="RefSeq" id="WP_050048668.1">
    <property type="nucleotide sequence ID" value="NZ_CP008874.1"/>
</dbReference>
<gene>
    <name evidence="2" type="ORF">HLASA_1467</name>
    <name evidence="1" type="ORF">HLASF_1480</name>
</gene>
<dbReference type="GeneID" id="26010811"/>
<sequence length="244" mass="26699">MRTYRFVRFLGDRVEAASRDIAANAATSREPAERLTGDQGDPHEAVRRALPRTVATHVDGASRAQTRFRATTVATDDSTAIDPDLGVLIHVSVPDFEQVTGLVAKTVDARALGDPEYSLAETNESEALDRLLAITADAFVFVVGEQRVHVVPAQSVASLTDPQKRQTPHHDLYSRQLGRTFEELAEGFLGDGRISPSLSETDSRSETKRKLRSWAADNDLEQALALRVTATEKDVEATLQDFAT</sequence>
<evidence type="ECO:0000313" key="3">
    <source>
        <dbReference type="Proteomes" id="UP000060390"/>
    </source>
</evidence>
<accession>A0A0F7PCQ5</accession>
<dbReference type="EMBL" id="CP011564">
    <property type="protein sequence ID" value="ALG82354.1"/>
    <property type="molecule type" value="Genomic_DNA"/>
</dbReference>